<evidence type="ECO:0000256" key="7">
    <source>
        <dbReference type="ARBA" id="ARBA00048336"/>
    </source>
</evidence>
<evidence type="ECO:0000256" key="6">
    <source>
        <dbReference type="ARBA" id="ARBA00047761"/>
    </source>
</evidence>
<dbReference type="GeneID" id="94846358"/>
<keyword evidence="5" id="KW-0464">Manganese</keyword>
<comment type="catalytic activity">
    <reaction evidence="7 8">
        <text>O-phospho-L-threonyl-[protein] + H2O = L-threonyl-[protein] + phosphate</text>
        <dbReference type="Rhea" id="RHEA:47004"/>
        <dbReference type="Rhea" id="RHEA-COMP:11060"/>
        <dbReference type="Rhea" id="RHEA-COMP:11605"/>
        <dbReference type="ChEBI" id="CHEBI:15377"/>
        <dbReference type="ChEBI" id="CHEBI:30013"/>
        <dbReference type="ChEBI" id="CHEBI:43474"/>
        <dbReference type="ChEBI" id="CHEBI:61977"/>
        <dbReference type="EC" id="3.1.3.16"/>
    </reaction>
</comment>
<feature type="domain" description="Serine/threonine specific protein phosphatases" evidence="9">
    <location>
        <begin position="112"/>
        <end position="117"/>
    </location>
</feature>
<dbReference type="VEuPathDB" id="TrichDB:TRFO_37812"/>
<gene>
    <name evidence="10" type="ORF">TRFO_37812</name>
</gene>
<evidence type="ECO:0000313" key="10">
    <source>
        <dbReference type="EMBL" id="OHS96061.1"/>
    </source>
</evidence>
<keyword evidence="4" id="KW-0904">Protein phosphatase</keyword>
<evidence type="ECO:0000256" key="8">
    <source>
        <dbReference type="RuleBase" id="RU004273"/>
    </source>
</evidence>
<dbReference type="Pfam" id="PF00149">
    <property type="entry name" value="Metallophos"/>
    <property type="match status" value="1"/>
</dbReference>
<dbReference type="EC" id="3.1.3.16" evidence="8"/>
<dbReference type="GO" id="GO:0005737">
    <property type="term" value="C:cytoplasm"/>
    <property type="evidence" value="ECO:0007669"/>
    <property type="project" value="TreeGrafter"/>
</dbReference>
<dbReference type="AlphaFoldDB" id="A0A1J4JF35"/>
<evidence type="ECO:0000256" key="5">
    <source>
        <dbReference type="ARBA" id="ARBA00023211"/>
    </source>
</evidence>
<organism evidence="10 11">
    <name type="scientific">Tritrichomonas foetus</name>
    <dbReference type="NCBI Taxonomy" id="1144522"/>
    <lineage>
        <taxon>Eukaryota</taxon>
        <taxon>Metamonada</taxon>
        <taxon>Parabasalia</taxon>
        <taxon>Tritrichomonadida</taxon>
        <taxon>Tritrichomonadidae</taxon>
        <taxon>Tritrichomonas</taxon>
    </lineage>
</organism>
<dbReference type="SMART" id="SM00156">
    <property type="entry name" value="PP2Ac"/>
    <property type="match status" value="1"/>
</dbReference>
<dbReference type="InterPro" id="IPR006186">
    <property type="entry name" value="Ser/Thr-sp_prot-phosphatase"/>
</dbReference>
<evidence type="ECO:0000256" key="4">
    <source>
        <dbReference type="ARBA" id="ARBA00022912"/>
    </source>
</evidence>
<protein>
    <recommendedName>
        <fullName evidence="8">Serine/threonine-protein phosphatase</fullName>
        <ecNumber evidence="8">3.1.3.16</ecNumber>
    </recommendedName>
</protein>
<evidence type="ECO:0000313" key="11">
    <source>
        <dbReference type="Proteomes" id="UP000179807"/>
    </source>
</evidence>
<dbReference type="EMBL" id="MLAK01001203">
    <property type="protein sequence ID" value="OHS96061.1"/>
    <property type="molecule type" value="Genomic_DNA"/>
</dbReference>
<evidence type="ECO:0000256" key="2">
    <source>
        <dbReference type="ARBA" id="ARBA00022723"/>
    </source>
</evidence>
<accession>A0A1J4JF35</accession>
<dbReference type="SUPFAM" id="SSF56300">
    <property type="entry name" value="Metallo-dependent phosphatases"/>
    <property type="match status" value="1"/>
</dbReference>
<dbReference type="PANTHER" id="PTHR11668:SF300">
    <property type="entry name" value="SERINE_THREONINE-PROTEIN PHOSPHATASE"/>
    <property type="match status" value="1"/>
</dbReference>
<dbReference type="InterPro" id="IPR029052">
    <property type="entry name" value="Metallo-depent_PP-like"/>
</dbReference>
<reference evidence="10" key="1">
    <citation type="submission" date="2016-10" db="EMBL/GenBank/DDBJ databases">
        <authorList>
            <person name="Benchimol M."/>
            <person name="Almeida L.G."/>
            <person name="Vasconcelos A.T."/>
            <person name="Perreira-Neves A."/>
            <person name="Rosa I.A."/>
            <person name="Tasca T."/>
            <person name="Bogo M.R."/>
            <person name="de Souza W."/>
        </authorList>
    </citation>
    <scope>NUCLEOTIDE SEQUENCE [LARGE SCALE GENOMIC DNA]</scope>
    <source>
        <strain evidence="10">K</strain>
    </source>
</reference>
<comment type="caution">
    <text evidence="10">The sequence shown here is derived from an EMBL/GenBank/DDBJ whole genome shotgun (WGS) entry which is preliminary data.</text>
</comment>
<evidence type="ECO:0000256" key="3">
    <source>
        <dbReference type="ARBA" id="ARBA00022801"/>
    </source>
</evidence>
<comment type="catalytic activity">
    <reaction evidence="6">
        <text>O-phospho-L-seryl-[protein] + H2O = L-seryl-[protein] + phosphate</text>
        <dbReference type="Rhea" id="RHEA:20629"/>
        <dbReference type="Rhea" id="RHEA-COMP:9863"/>
        <dbReference type="Rhea" id="RHEA-COMP:11604"/>
        <dbReference type="ChEBI" id="CHEBI:15377"/>
        <dbReference type="ChEBI" id="CHEBI:29999"/>
        <dbReference type="ChEBI" id="CHEBI:43474"/>
        <dbReference type="ChEBI" id="CHEBI:83421"/>
        <dbReference type="EC" id="3.1.3.16"/>
    </reaction>
</comment>
<dbReference type="Gene3D" id="3.60.21.10">
    <property type="match status" value="1"/>
</dbReference>
<comment type="cofactor">
    <cofactor evidence="1">
        <name>Mn(2+)</name>
        <dbReference type="ChEBI" id="CHEBI:29035"/>
    </cofactor>
</comment>
<dbReference type="InterPro" id="IPR050341">
    <property type="entry name" value="PP1_catalytic_subunit"/>
</dbReference>
<dbReference type="PRINTS" id="PR00114">
    <property type="entry name" value="STPHPHTASE"/>
</dbReference>
<proteinExistence type="inferred from homology"/>
<dbReference type="GO" id="GO:0004722">
    <property type="term" value="F:protein serine/threonine phosphatase activity"/>
    <property type="evidence" value="ECO:0007669"/>
    <property type="project" value="UniProtKB-EC"/>
</dbReference>
<dbReference type="GO" id="GO:0005634">
    <property type="term" value="C:nucleus"/>
    <property type="evidence" value="ECO:0007669"/>
    <property type="project" value="TreeGrafter"/>
</dbReference>
<dbReference type="GO" id="GO:0046872">
    <property type="term" value="F:metal ion binding"/>
    <property type="evidence" value="ECO:0007669"/>
    <property type="project" value="UniProtKB-KW"/>
</dbReference>
<keyword evidence="3 8" id="KW-0378">Hydrolase</keyword>
<evidence type="ECO:0000259" key="9">
    <source>
        <dbReference type="PROSITE" id="PS00125"/>
    </source>
</evidence>
<keyword evidence="11" id="KW-1185">Reference proteome</keyword>
<dbReference type="Proteomes" id="UP000179807">
    <property type="component" value="Unassembled WGS sequence"/>
</dbReference>
<dbReference type="PROSITE" id="PS00125">
    <property type="entry name" value="SER_THR_PHOSPHATASE"/>
    <property type="match status" value="1"/>
</dbReference>
<evidence type="ECO:0000256" key="1">
    <source>
        <dbReference type="ARBA" id="ARBA00001936"/>
    </source>
</evidence>
<comment type="similarity">
    <text evidence="8">Belongs to the PPP phosphatase family.</text>
</comment>
<name>A0A1J4JF35_9EUKA</name>
<dbReference type="RefSeq" id="XP_068349198.1">
    <property type="nucleotide sequence ID" value="XM_068511654.1"/>
</dbReference>
<dbReference type="PANTHER" id="PTHR11668">
    <property type="entry name" value="SERINE/THREONINE PROTEIN PHOSPHATASE"/>
    <property type="match status" value="1"/>
</dbReference>
<sequence>MDSSDRINKIIKNIVSPERIVDERDAKWLCRKVIKVFANEPSLLEIDSPVKICGDIHGQLSDLLKVFKLGGIPPKTKYLFLGDYVDRGENSVEVICLLYALKIQFPEHIYLLRGNHESDEMTEAFGFLEEVSIKLGQEYWEYFIDSFNYMPIAAIVLKQYFCVHGGISPDLKRASDINNIKRPSIIPGAGILADLLWSDPDNQIETYGPNWRGETVSYGLKAVKKFLKRSGLSCIIRGHQVARNGYNFPFLPSRCVITLFTASNYPGALNNKAAYLEISSGKGYVMHFLRQNTKKKKPIEKNESVQQEMNEEKELKKDKEIKKMIEVQKVKKINETGNEECLLKTQIIKRNNKM</sequence>
<keyword evidence="2" id="KW-0479">Metal-binding</keyword>
<dbReference type="InterPro" id="IPR004843">
    <property type="entry name" value="Calcineurin-like_PHP"/>
</dbReference>